<dbReference type="AlphaFoldDB" id="A0A8K0S0Y8"/>
<gene>
    <name evidence="2" type="ORF">BKA59DRAFT_147266</name>
</gene>
<organism evidence="2 3">
    <name type="scientific">Fusarium tricinctum</name>
    <dbReference type="NCBI Taxonomy" id="61284"/>
    <lineage>
        <taxon>Eukaryota</taxon>
        <taxon>Fungi</taxon>
        <taxon>Dikarya</taxon>
        <taxon>Ascomycota</taxon>
        <taxon>Pezizomycotina</taxon>
        <taxon>Sordariomycetes</taxon>
        <taxon>Hypocreomycetidae</taxon>
        <taxon>Hypocreales</taxon>
        <taxon>Nectriaceae</taxon>
        <taxon>Fusarium</taxon>
        <taxon>Fusarium tricinctum species complex</taxon>
    </lineage>
</organism>
<evidence type="ECO:0000313" key="2">
    <source>
        <dbReference type="EMBL" id="KAH7252070.1"/>
    </source>
</evidence>
<sequence length="284" mass="31885">MKNAEFRPKLETTSQPIAYPSTAGAAFMLKDCFKPQSIVVLGSVVQLVLCAFLPMRWAVIPPAAVVLNSVITTLLQLRTTKPNEYIQGVIPGRTTAQLPFASGTFGSKPAANSVVVLHLGMQINHPLGLAAPGMDRMSKFFADMQEELNSHRDEFGMLGMSTWRGDDRGSNNTLLNIIYFRDLESLHRFAHGEVHRRGWDYINKAKLKHIGVFHETYSVPAREYENVYVNCRPVMMGRASVRTTPVGEEEERWTNTLVSADTPLLKTHYARMARDEQGNMKEME</sequence>
<reference evidence="2" key="1">
    <citation type="journal article" date="2021" name="Nat. Commun.">
        <title>Genetic determinants of endophytism in the Arabidopsis root mycobiome.</title>
        <authorList>
            <person name="Mesny F."/>
            <person name="Miyauchi S."/>
            <person name="Thiergart T."/>
            <person name="Pickel B."/>
            <person name="Atanasova L."/>
            <person name="Karlsson M."/>
            <person name="Huettel B."/>
            <person name="Barry K.W."/>
            <person name="Haridas S."/>
            <person name="Chen C."/>
            <person name="Bauer D."/>
            <person name="Andreopoulos W."/>
            <person name="Pangilinan J."/>
            <person name="LaButti K."/>
            <person name="Riley R."/>
            <person name="Lipzen A."/>
            <person name="Clum A."/>
            <person name="Drula E."/>
            <person name="Henrissat B."/>
            <person name="Kohler A."/>
            <person name="Grigoriev I.V."/>
            <person name="Martin F.M."/>
            <person name="Hacquard S."/>
        </authorList>
    </citation>
    <scope>NUCLEOTIDE SEQUENCE</scope>
    <source>
        <strain evidence="2">MPI-SDFR-AT-0068</strain>
    </source>
</reference>
<accession>A0A8K0S0Y8</accession>
<dbReference type="Pfam" id="PF13826">
    <property type="entry name" value="Monooxy_af470-like"/>
    <property type="match status" value="1"/>
</dbReference>
<feature type="transmembrane region" description="Helical" evidence="1">
    <location>
        <begin position="38"/>
        <end position="59"/>
    </location>
</feature>
<evidence type="ECO:0000313" key="3">
    <source>
        <dbReference type="Proteomes" id="UP000813427"/>
    </source>
</evidence>
<dbReference type="OrthoDB" id="3202396at2759"/>
<dbReference type="InterPro" id="IPR025444">
    <property type="entry name" value="Monooxy_af470"/>
</dbReference>
<keyword evidence="1" id="KW-0472">Membrane</keyword>
<evidence type="ECO:0008006" key="4">
    <source>
        <dbReference type="Google" id="ProtNLM"/>
    </source>
</evidence>
<dbReference type="Proteomes" id="UP000813427">
    <property type="component" value="Unassembled WGS sequence"/>
</dbReference>
<evidence type="ECO:0000256" key="1">
    <source>
        <dbReference type="SAM" id="Phobius"/>
    </source>
</evidence>
<keyword evidence="3" id="KW-1185">Reference proteome</keyword>
<keyword evidence="1" id="KW-1133">Transmembrane helix</keyword>
<dbReference type="SUPFAM" id="SSF54909">
    <property type="entry name" value="Dimeric alpha+beta barrel"/>
    <property type="match status" value="1"/>
</dbReference>
<dbReference type="EMBL" id="JAGPXF010000003">
    <property type="protein sequence ID" value="KAH7252070.1"/>
    <property type="molecule type" value="Genomic_DNA"/>
</dbReference>
<keyword evidence="1" id="KW-0812">Transmembrane</keyword>
<comment type="caution">
    <text evidence="2">The sequence shown here is derived from an EMBL/GenBank/DDBJ whole genome shotgun (WGS) entry which is preliminary data.</text>
</comment>
<protein>
    <recommendedName>
        <fullName evidence="4">Monooxygenase</fullName>
    </recommendedName>
</protein>
<proteinExistence type="predicted"/>
<name>A0A8K0S0Y8_9HYPO</name>
<dbReference type="InterPro" id="IPR011008">
    <property type="entry name" value="Dimeric_a/b-barrel"/>
</dbReference>